<dbReference type="Proteomes" id="UP000007799">
    <property type="component" value="Unassembled WGS sequence"/>
</dbReference>
<feature type="compositionally biased region" description="Polar residues" evidence="1">
    <location>
        <begin position="349"/>
        <end position="364"/>
    </location>
</feature>
<dbReference type="KEGG" id="sre:PTSG_12624"/>
<sequence>MDSSTTASGMATYGTYLDELLQQAGTLTKPITFRASRPTDLDLSTVPFMPGVLSPAFATSPPNMGSQQKQSSSDYSQLYAQHSPSLCLHATASKSATSPTPTTSAFSTLNTAAAALDSGFGFIDNTKKDTSMTPSSPPSSSSSSVSSSHASKSSNSIATSQQQHQQQAAPFFDFDTALASPRLRFESTSDNIFHFDDDDVFPTTTATTATTDGGAINVGATDCSQSQGNDGAFLPAFTLNSDVQVEKLLSHADTDLFDAALESFLSSSSSSTSLSSMEERQASVASSASALSAASFSSNSSDAEDLTPLQPTSHATTSSSSSSSSSLPSSTSSPAHRRKSKRAQRRRGNNSSVRAKGTASTTMRGRSAINKRCVLENGEIDHEKLERTREIARRSYWRRRNQELTSRHSVDQRLTLLNKTKDLLVQKRQRLLKERQALLDHVRQESHVFFPVGTIDQHPLPLF</sequence>
<gene>
    <name evidence="2" type="ORF">PTSG_12624</name>
</gene>
<reference evidence="2" key="1">
    <citation type="submission" date="2009-08" db="EMBL/GenBank/DDBJ databases">
        <title>Annotation of Salpingoeca rosetta.</title>
        <authorList>
            <consortium name="The Broad Institute Genome Sequencing Platform"/>
            <person name="Russ C."/>
            <person name="Cuomo C."/>
            <person name="Burger G."/>
            <person name="Gray M.W."/>
            <person name="Holland P.W.H."/>
            <person name="King N."/>
            <person name="Lang F.B.F."/>
            <person name="Roger A.J."/>
            <person name="Ruiz-Trillo I."/>
            <person name="Young S.K."/>
            <person name="Zeng Q."/>
            <person name="Gargeya S."/>
            <person name="Alvarado L."/>
            <person name="Berlin A."/>
            <person name="Chapman S.B."/>
            <person name="Chen Z."/>
            <person name="Freedman E."/>
            <person name="Gellesch M."/>
            <person name="Goldberg J."/>
            <person name="Griggs A."/>
            <person name="Gujja S."/>
            <person name="Heilman E."/>
            <person name="Heiman D."/>
            <person name="Howarth C."/>
            <person name="Mehta T."/>
            <person name="Neiman D."/>
            <person name="Pearson M."/>
            <person name="Roberts A."/>
            <person name="Saif S."/>
            <person name="Shea T."/>
            <person name="Shenoy N."/>
            <person name="Sisk P."/>
            <person name="Stolte C."/>
            <person name="Sykes S."/>
            <person name="White J."/>
            <person name="Yandava C."/>
            <person name="Haas B."/>
            <person name="Nusbaum C."/>
            <person name="Birren B."/>
        </authorList>
    </citation>
    <scope>NUCLEOTIDE SEQUENCE [LARGE SCALE GENOMIC DNA]</scope>
    <source>
        <strain evidence="2">ATCC 50818</strain>
    </source>
</reference>
<keyword evidence="3" id="KW-1185">Reference proteome</keyword>
<evidence type="ECO:0000256" key="1">
    <source>
        <dbReference type="SAM" id="MobiDB-lite"/>
    </source>
</evidence>
<feature type="region of interest" description="Disordered" evidence="1">
    <location>
        <begin position="298"/>
        <end position="368"/>
    </location>
</feature>
<dbReference type="InParanoid" id="F2UHK2"/>
<feature type="compositionally biased region" description="Low complexity" evidence="1">
    <location>
        <begin position="312"/>
        <end position="334"/>
    </location>
</feature>
<proteinExistence type="predicted"/>
<dbReference type="EMBL" id="GL832974">
    <property type="protein sequence ID" value="EGD76601.1"/>
    <property type="molecule type" value="Genomic_DNA"/>
</dbReference>
<dbReference type="GeneID" id="16072075"/>
<name>F2UHK2_SALR5</name>
<feature type="compositionally biased region" description="Low complexity" evidence="1">
    <location>
        <begin position="66"/>
        <end position="76"/>
    </location>
</feature>
<dbReference type="AlphaFoldDB" id="F2UHK2"/>
<dbReference type="RefSeq" id="XP_004991515.1">
    <property type="nucleotide sequence ID" value="XM_004991458.1"/>
</dbReference>
<feature type="compositionally biased region" description="Low complexity" evidence="1">
    <location>
        <begin position="131"/>
        <end position="166"/>
    </location>
</feature>
<feature type="region of interest" description="Disordered" evidence="1">
    <location>
        <begin position="57"/>
        <end position="76"/>
    </location>
</feature>
<organism evidence="3">
    <name type="scientific">Salpingoeca rosetta (strain ATCC 50818 / BSB-021)</name>
    <dbReference type="NCBI Taxonomy" id="946362"/>
    <lineage>
        <taxon>Eukaryota</taxon>
        <taxon>Choanoflagellata</taxon>
        <taxon>Craspedida</taxon>
        <taxon>Salpingoecidae</taxon>
        <taxon>Salpingoeca</taxon>
    </lineage>
</organism>
<feature type="region of interest" description="Disordered" evidence="1">
    <location>
        <begin position="126"/>
        <end position="166"/>
    </location>
</feature>
<accession>F2UHK2</accession>
<evidence type="ECO:0000313" key="2">
    <source>
        <dbReference type="EMBL" id="EGD76601.1"/>
    </source>
</evidence>
<evidence type="ECO:0000313" key="3">
    <source>
        <dbReference type="Proteomes" id="UP000007799"/>
    </source>
</evidence>
<protein>
    <submittedName>
        <fullName evidence="2">Uncharacterized protein</fullName>
    </submittedName>
</protein>
<feature type="compositionally biased region" description="Basic residues" evidence="1">
    <location>
        <begin position="335"/>
        <end position="348"/>
    </location>
</feature>